<dbReference type="EMBL" id="KN819108">
    <property type="protein sequence ID" value="KIL53936.1"/>
    <property type="molecule type" value="Genomic_DNA"/>
</dbReference>
<evidence type="ECO:0000313" key="3">
    <source>
        <dbReference type="Proteomes" id="UP000054549"/>
    </source>
</evidence>
<sequence length="88" mass="9906">MPTDTPRRQTRWGMRDAIPRLVVLEWLPSDDDANILIPASSSSSSSSSFLLPSQRTTPPSQHRRLHLYCLTSDVLAPTTWCEQAKEVV</sequence>
<name>A0A0C2WBI1_AMAMK</name>
<dbReference type="InParanoid" id="A0A0C2WBI1"/>
<reference evidence="2 3" key="1">
    <citation type="submission" date="2014-04" db="EMBL/GenBank/DDBJ databases">
        <title>Evolutionary Origins and Diversification of the Mycorrhizal Mutualists.</title>
        <authorList>
            <consortium name="DOE Joint Genome Institute"/>
            <consortium name="Mycorrhizal Genomics Consortium"/>
            <person name="Kohler A."/>
            <person name="Kuo A."/>
            <person name="Nagy L.G."/>
            <person name="Floudas D."/>
            <person name="Copeland A."/>
            <person name="Barry K.W."/>
            <person name="Cichocki N."/>
            <person name="Veneault-Fourrey C."/>
            <person name="LaButti K."/>
            <person name="Lindquist E.A."/>
            <person name="Lipzen A."/>
            <person name="Lundell T."/>
            <person name="Morin E."/>
            <person name="Murat C."/>
            <person name="Riley R."/>
            <person name="Ohm R."/>
            <person name="Sun H."/>
            <person name="Tunlid A."/>
            <person name="Henrissat B."/>
            <person name="Grigoriev I.V."/>
            <person name="Hibbett D.S."/>
            <person name="Martin F."/>
        </authorList>
    </citation>
    <scope>NUCLEOTIDE SEQUENCE [LARGE SCALE GENOMIC DNA]</scope>
    <source>
        <strain evidence="2 3">Koide BX008</strain>
    </source>
</reference>
<organism evidence="2 3">
    <name type="scientific">Amanita muscaria (strain Koide BX008)</name>
    <dbReference type="NCBI Taxonomy" id="946122"/>
    <lineage>
        <taxon>Eukaryota</taxon>
        <taxon>Fungi</taxon>
        <taxon>Dikarya</taxon>
        <taxon>Basidiomycota</taxon>
        <taxon>Agaricomycotina</taxon>
        <taxon>Agaricomycetes</taxon>
        <taxon>Agaricomycetidae</taxon>
        <taxon>Agaricales</taxon>
        <taxon>Pluteineae</taxon>
        <taxon>Amanitaceae</taxon>
        <taxon>Amanita</taxon>
    </lineage>
</organism>
<gene>
    <name evidence="2" type="ORF">M378DRAFT_19376</name>
</gene>
<evidence type="ECO:0000256" key="1">
    <source>
        <dbReference type="SAM" id="MobiDB-lite"/>
    </source>
</evidence>
<feature type="region of interest" description="Disordered" evidence="1">
    <location>
        <begin position="38"/>
        <end position="60"/>
    </location>
</feature>
<dbReference type="Proteomes" id="UP000054549">
    <property type="component" value="Unassembled WGS sequence"/>
</dbReference>
<evidence type="ECO:0000313" key="2">
    <source>
        <dbReference type="EMBL" id="KIL53936.1"/>
    </source>
</evidence>
<proteinExistence type="predicted"/>
<dbReference type="HOGENOM" id="CLU_2468588_0_0_1"/>
<dbReference type="AlphaFoldDB" id="A0A0C2WBI1"/>
<feature type="compositionally biased region" description="Polar residues" evidence="1">
    <location>
        <begin position="49"/>
        <end position="60"/>
    </location>
</feature>
<accession>A0A0C2WBI1</accession>
<keyword evidence="3" id="KW-1185">Reference proteome</keyword>
<protein>
    <submittedName>
        <fullName evidence="2">Uncharacterized protein</fullName>
    </submittedName>
</protein>